<dbReference type="SMART" id="SM00287">
    <property type="entry name" value="SH3b"/>
    <property type="match status" value="6"/>
</dbReference>
<gene>
    <name evidence="3" type="ORF">EK0264_10705</name>
</gene>
<keyword evidence="4" id="KW-1185">Reference proteome</keyword>
<dbReference type="EMBL" id="CP047156">
    <property type="protein sequence ID" value="QHC00712.1"/>
    <property type="molecule type" value="Genomic_DNA"/>
</dbReference>
<dbReference type="AlphaFoldDB" id="A0A7L4YNV3"/>
<sequence length="871" mass="90534">MSRLPEAEHDIADRRAVRPLRARSLLLLVTCLSLILSVPSPASAANAADFRAGMLITDELFFDGNAMSTQSVDAFLDAKGANCVAGTMPCLKDYSTSTPSRVAESGLCAAVPAMSSATAAQIITVVGQACGISQKVILVMLQKESGLVTYSRPTLRMYQAATGFGCPDTAPCDSQYYGLFNQIYQMARQFKVYAANPGRYGYQAGRTNNILYNPNTACGSAPVYIQNQATANLYIYTPYQPNAAALANLYGTGDSCSAYGNRNFWVYYTDWFGSASTQGTPMTTNTGGIPVMAQPTGPDQIVGYLGPNVLVYAQQQEVINGYYQINGAGLSGWVKTYWLVSNPTPVTSLYTKTNAIPVYLGPGAGYYQAGYLNADVLVGVGATSQNGYAHIVYGSTGGWVEAKWLGPTIGNNPVVTRTGLTNTGGVPVYLEANSGSQVLTTLSANTTVKAGAGETNGFINVEYGKTGGYIQSTWLAFQPVATGSGMINTGGVPVYLGPGSGYYRAGSLVAGDIVKTAESTNGYTHITWGIAGGWVESRWVATQPAATGTAYTNTGGITGYLGPGTSYAVAGPVPGGVAVQTAGTQDGFTRIVYGTYGAWVDSRWLSTNPTSGSPAITNTGGVPVYLGPGSGYIPAGQLGAATVVTAAESRDGYTRIQFGQTGGWVASKWLSQQPTATGLAYTVTSGIPVYYGPSSGYVRAGELFAGEGVQIGATQDGYTNIVFGQYGGWVPSKWLSATATTNPVITRSATTNTNGVPVVSSPGGSVVSTLPAQTSVSVGTSTVNGYSRVVFGTTGAWIKTQWLATPPPPPLSAKKATTSGIAVYLGPGSGYQRIGEISVGTTVQVSTQSVGGYVQIAYGAYGGWVEARWLA</sequence>
<dbReference type="KEGG" id="eke:EK0264_10705"/>
<dbReference type="InParanoid" id="A0A7L4YNV3"/>
<feature type="domain" description="SH3b" evidence="2">
    <location>
        <begin position="546"/>
        <end position="609"/>
    </location>
</feature>
<evidence type="ECO:0000313" key="3">
    <source>
        <dbReference type="EMBL" id="QHC00712.1"/>
    </source>
</evidence>
<evidence type="ECO:0000313" key="4">
    <source>
        <dbReference type="Proteomes" id="UP000463857"/>
    </source>
</evidence>
<dbReference type="InterPro" id="IPR003646">
    <property type="entry name" value="SH3-like_bac-type"/>
</dbReference>
<protein>
    <recommendedName>
        <fullName evidence="2">SH3b domain-containing protein</fullName>
    </recommendedName>
</protein>
<feature type="chain" id="PRO_5029638643" description="SH3b domain-containing protein" evidence="1">
    <location>
        <begin position="45"/>
        <end position="871"/>
    </location>
</feature>
<feature type="domain" description="SH3b" evidence="2">
    <location>
        <begin position="416"/>
        <end position="479"/>
    </location>
</feature>
<dbReference type="InterPro" id="IPR052354">
    <property type="entry name" value="Cell_Wall_Dynamics_Protein"/>
</dbReference>
<reference evidence="3 4" key="1">
    <citation type="journal article" date="2018" name="Int. J. Syst. Evol. Microbiol.">
        <title>Epidermidibacterium keratini gen. nov., sp. nov., a member of the family Sporichthyaceae, isolated from keratin epidermis.</title>
        <authorList>
            <person name="Lee D.G."/>
            <person name="Trujillo M.E."/>
            <person name="Kang S."/>
            <person name="Nam J.J."/>
            <person name="Kim Y.J."/>
        </authorList>
    </citation>
    <scope>NUCLEOTIDE SEQUENCE [LARGE SCALE GENOMIC DNA]</scope>
    <source>
        <strain evidence="3 4">EPI-7</strain>
    </source>
</reference>
<proteinExistence type="predicted"/>
<dbReference type="RefSeq" id="WP_159545467.1">
    <property type="nucleotide sequence ID" value="NZ_CP047156.1"/>
</dbReference>
<feature type="domain" description="SH3b" evidence="2">
    <location>
        <begin position="611"/>
        <end position="674"/>
    </location>
</feature>
<evidence type="ECO:0000256" key="1">
    <source>
        <dbReference type="SAM" id="SignalP"/>
    </source>
</evidence>
<dbReference type="PANTHER" id="PTHR34408">
    <property type="entry name" value="FAMILY PROTEIN, PUTATIVE-RELATED"/>
    <property type="match status" value="1"/>
</dbReference>
<accession>A0A7L4YNV3</accession>
<feature type="domain" description="SH3b" evidence="2">
    <location>
        <begin position="345"/>
        <end position="409"/>
    </location>
</feature>
<feature type="signal peptide" evidence="1">
    <location>
        <begin position="1"/>
        <end position="44"/>
    </location>
</feature>
<keyword evidence="1" id="KW-0732">Signal</keyword>
<dbReference type="PANTHER" id="PTHR34408:SF1">
    <property type="entry name" value="GLYCOSYL HYDROLASE FAMILY 19 DOMAIN-CONTAINING PROTEIN HI_1415"/>
    <property type="match status" value="1"/>
</dbReference>
<dbReference type="Gene3D" id="2.30.30.40">
    <property type="entry name" value="SH3 Domains"/>
    <property type="match status" value="1"/>
</dbReference>
<dbReference type="Proteomes" id="UP000463857">
    <property type="component" value="Chromosome"/>
</dbReference>
<dbReference type="OrthoDB" id="9764271at2"/>
<evidence type="ECO:0000259" key="2">
    <source>
        <dbReference type="SMART" id="SM00287"/>
    </source>
</evidence>
<name>A0A7L4YNV3_9ACTN</name>
<feature type="domain" description="SH3b" evidence="2">
    <location>
        <begin position="678"/>
        <end position="739"/>
    </location>
</feature>
<feature type="domain" description="SH3b" evidence="2">
    <location>
        <begin position="482"/>
        <end position="544"/>
    </location>
</feature>
<organism evidence="3 4">
    <name type="scientific">Epidermidibacterium keratini</name>
    <dbReference type="NCBI Taxonomy" id="1891644"/>
    <lineage>
        <taxon>Bacteria</taxon>
        <taxon>Bacillati</taxon>
        <taxon>Actinomycetota</taxon>
        <taxon>Actinomycetes</taxon>
        <taxon>Sporichthyales</taxon>
        <taxon>Sporichthyaceae</taxon>
        <taxon>Epidermidibacterium</taxon>
    </lineage>
</organism>